<dbReference type="RefSeq" id="YP_001522844.1">
    <property type="nucleotide sequence ID" value="NC_009936.1"/>
</dbReference>
<accession>Q0E611</accession>
<keyword evidence="2" id="KW-1185">Reference proteome</keyword>
<proteinExistence type="predicted"/>
<dbReference type="KEGG" id="vg:5687511"/>
<dbReference type="GeneID" id="5687511"/>
<reference evidence="1 2" key="1">
    <citation type="journal article" date="2006" name="J. Bacteriol.">
        <title>Genomic analysis of Pseudomonas aeruginosa phages LKD16 and LKA1: establishment of the phiKMV subgroup within the T7 supergroup.</title>
        <authorList>
            <person name="Ceyssens P.J."/>
            <person name="Lavigne R."/>
            <person name="Mattheus W."/>
            <person name="Chibeu A."/>
            <person name="Hertveldt K."/>
            <person name="Mast J."/>
            <person name="Robben J."/>
            <person name="Volckaert G."/>
        </authorList>
    </citation>
    <scope>NUCLEOTIDE SEQUENCE</scope>
</reference>
<dbReference type="EMBL" id="AM265639">
    <property type="protein sequence ID" value="CAK24971.1"/>
    <property type="molecule type" value="Genomic_DNA"/>
</dbReference>
<evidence type="ECO:0000313" key="2">
    <source>
        <dbReference type="Proteomes" id="UP000002089"/>
    </source>
</evidence>
<sequence length="61" mass="7266">MIANCLSQHPCSAEVRHGALTPCRAYELYKARRRAYHFSITPFINWLMWRFHYKTVRPAAQ</sequence>
<name>Q0E611_9CAUD</name>
<dbReference type="Proteomes" id="UP000002089">
    <property type="component" value="Segment"/>
</dbReference>
<protein>
    <submittedName>
        <fullName evidence="1">Uncharacterized protein</fullName>
    </submittedName>
</protein>
<organism evidence="1 2">
    <name type="scientific">Pseudomonas phage LKA1</name>
    <dbReference type="NCBI Taxonomy" id="386793"/>
    <lineage>
        <taxon>Viruses</taxon>
        <taxon>Duplodnaviria</taxon>
        <taxon>Heunggongvirae</taxon>
        <taxon>Uroviricota</taxon>
        <taxon>Caudoviricetes</taxon>
        <taxon>Autographivirales</taxon>
        <taxon>Autoscriptoviridae</taxon>
        <taxon>Stubburvirus</taxon>
        <taxon>Stubburvirus LKA1</taxon>
    </lineage>
</organism>
<evidence type="ECO:0000313" key="1">
    <source>
        <dbReference type="EMBL" id="CAK24971.1"/>
    </source>
</evidence>